<proteinExistence type="predicted"/>
<keyword evidence="3" id="KW-1185">Reference proteome</keyword>
<dbReference type="AlphaFoldDB" id="A0A972NM21"/>
<protein>
    <submittedName>
        <fullName evidence="2">Uncharacterized protein</fullName>
    </submittedName>
</protein>
<organism evidence="2 3">
    <name type="scientific">Paraburkholderia elongata</name>
    <dbReference type="NCBI Taxonomy" id="2675747"/>
    <lineage>
        <taxon>Bacteria</taxon>
        <taxon>Pseudomonadati</taxon>
        <taxon>Pseudomonadota</taxon>
        <taxon>Betaproteobacteria</taxon>
        <taxon>Burkholderiales</taxon>
        <taxon>Burkholderiaceae</taxon>
        <taxon>Paraburkholderia</taxon>
    </lineage>
</organism>
<evidence type="ECO:0000256" key="1">
    <source>
        <dbReference type="SAM" id="MobiDB-lite"/>
    </source>
</evidence>
<gene>
    <name evidence="2" type="ORF">GNZ13_06605</name>
</gene>
<dbReference type="Proteomes" id="UP000655523">
    <property type="component" value="Unassembled WGS sequence"/>
</dbReference>
<evidence type="ECO:0000313" key="3">
    <source>
        <dbReference type="Proteomes" id="UP000655523"/>
    </source>
</evidence>
<dbReference type="EMBL" id="WOEZ01000036">
    <property type="protein sequence ID" value="NPT54287.1"/>
    <property type="molecule type" value="Genomic_DNA"/>
</dbReference>
<comment type="caution">
    <text evidence="2">The sequence shown here is derived from an EMBL/GenBank/DDBJ whole genome shotgun (WGS) entry which is preliminary data.</text>
</comment>
<feature type="region of interest" description="Disordered" evidence="1">
    <location>
        <begin position="1"/>
        <end position="20"/>
    </location>
</feature>
<reference evidence="2 3" key="1">
    <citation type="submission" date="2019-11" db="EMBL/GenBank/DDBJ databases">
        <title>Metabolism of dissolved organic matter in forest soils.</title>
        <authorList>
            <person name="Cyle K.T."/>
            <person name="Wilhelm R.C."/>
            <person name="Martinez C.E."/>
        </authorList>
    </citation>
    <scope>NUCLEOTIDE SEQUENCE [LARGE SCALE GENOMIC DNA]</scope>
    <source>
        <strain evidence="2 3">5N</strain>
    </source>
</reference>
<sequence length="51" mass="5673">MVLDMVEGSFKAGKTGSGNAKALAARILPDRDDQHRRPNLGMNVRHEWPQT</sequence>
<feature type="region of interest" description="Disordered" evidence="1">
    <location>
        <begin position="25"/>
        <end position="51"/>
    </location>
</feature>
<accession>A0A972NM21</accession>
<evidence type="ECO:0000313" key="2">
    <source>
        <dbReference type="EMBL" id="NPT54287.1"/>
    </source>
</evidence>
<dbReference type="RefSeq" id="WP_172161606.1">
    <property type="nucleotide sequence ID" value="NZ_WOEZ01000036.1"/>
</dbReference>
<name>A0A972NM21_9BURK</name>